<evidence type="ECO:0000313" key="3">
    <source>
        <dbReference type="Proteomes" id="UP001141806"/>
    </source>
</evidence>
<keyword evidence="3" id="KW-1185">Reference proteome</keyword>
<dbReference type="EMBL" id="JAMYWD010000005">
    <property type="protein sequence ID" value="KAJ4971224.1"/>
    <property type="molecule type" value="Genomic_DNA"/>
</dbReference>
<organism evidence="2 3">
    <name type="scientific">Protea cynaroides</name>
    <dbReference type="NCBI Taxonomy" id="273540"/>
    <lineage>
        <taxon>Eukaryota</taxon>
        <taxon>Viridiplantae</taxon>
        <taxon>Streptophyta</taxon>
        <taxon>Embryophyta</taxon>
        <taxon>Tracheophyta</taxon>
        <taxon>Spermatophyta</taxon>
        <taxon>Magnoliopsida</taxon>
        <taxon>Proteales</taxon>
        <taxon>Proteaceae</taxon>
        <taxon>Protea</taxon>
    </lineage>
</organism>
<dbReference type="Proteomes" id="UP001141806">
    <property type="component" value="Unassembled WGS sequence"/>
</dbReference>
<evidence type="ECO:0000313" key="2">
    <source>
        <dbReference type="EMBL" id="KAJ4971224.1"/>
    </source>
</evidence>
<feature type="compositionally biased region" description="Basic and acidic residues" evidence="1">
    <location>
        <begin position="140"/>
        <end position="150"/>
    </location>
</feature>
<accession>A0A9Q0KIP8</accession>
<name>A0A9Q0KIP8_9MAGN</name>
<feature type="region of interest" description="Disordered" evidence="1">
    <location>
        <begin position="64"/>
        <end position="150"/>
    </location>
</feature>
<proteinExistence type="predicted"/>
<evidence type="ECO:0000256" key="1">
    <source>
        <dbReference type="SAM" id="MobiDB-lite"/>
    </source>
</evidence>
<sequence length="150" mass="17060">MFISLALEYWDEEIIYSIALAIERGDSGKVHGGIQIAMACVEDEFCNPVEIDSLLVSNSFSNHLSSSTTDGVDESDADEEHPVDCRAERRSTNREEELQEVKNRLDEEGELHQVEEKLRKAESDLKSIEERVQSATSDVNKAKERFQRQK</sequence>
<dbReference type="AlphaFoldDB" id="A0A9Q0KIP8"/>
<protein>
    <submittedName>
        <fullName evidence="2">Uncharacterized protein</fullName>
    </submittedName>
</protein>
<feature type="compositionally biased region" description="Basic and acidic residues" evidence="1">
    <location>
        <begin position="80"/>
        <end position="132"/>
    </location>
</feature>
<comment type="caution">
    <text evidence="2">The sequence shown here is derived from an EMBL/GenBank/DDBJ whole genome shotgun (WGS) entry which is preliminary data.</text>
</comment>
<gene>
    <name evidence="2" type="ORF">NE237_004323</name>
</gene>
<reference evidence="2" key="1">
    <citation type="journal article" date="2023" name="Plant J.">
        <title>The genome of the king protea, Protea cynaroides.</title>
        <authorList>
            <person name="Chang J."/>
            <person name="Duong T.A."/>
            <person name="Schoeman C."/>
            <person name="Ma X."/>
            <person name="Roodt D."/>
            <person name="Barker N."/>
            <person name="Li Z."/>
            <person name="Van de Peer Y."/>
            <person name="Mizrachi E."/>
        </authorList>
    </citation>
    <scope>NUCLEOTIDE SEQUENCE</scope>
    <source>
        <tissue evidence="2">Young leaves</tissue>
    </source>
</reference>